<gene>
    <name evidence="1" type="ORF">ADEAN_000518300</name>
</gene>
<dbReference type="Proteomes" id="UP000515908">
    <property type="component" value="Chromosome 09"/>
</dbReference>
<name>S9U9E1_9TRYP</name>
<accession>S9U9E1</accession>
<keyword evidence="2" id="KW-1185">Reference proteome</keyword>
<protein>
    <submittedName>
        <fullName evidence="1">Uncharacterized protein</fullName>
    </submittedName>
</protein>
<dbReference type="AlphaFoldDB" id="S9U9E1"/>
<evidence type="ECO:0000313" key="1">
    <source>
        <dbReference type="EMBL" id="CAD2217703.1"/>
    </source>
</evidence>
<dbReference type="EMBL" id="LR877153">
    <property type="protein sequence ID" value="CAD2217703.1"/>
    <property type="molecule type" value="Genomic_DNA"/>
</dbReference>
<reference evidence="1 2" key="1">
    <citation type="submission" date="2020-08" db="EMBL/GenBank/DDBJ databases">
        <authorList>
            <person name="Newling K."/>
            <person name="Davey J."/>
            <person name="Forrester S."/>
        </authorList>
    </citation>
    <scope>NUCLEOTIDE SEQUENCE [LARGE SCALE GENOMIC DNA]</scope>
    <source>
        <strain evidence="2">Crithidia deanei Carvalho (ATCC PRA-265)</strain>
    </source>
</reference>
<evidence type="ECO:0000313" key="2">
    <source>
        <dbReference type="Proteomes" id="UP000515908"/>
    </source>
</evidence>
<sequence>MLRWLPCTARITASGVFPRGLCSTVVCRQKQKQTTSGYMANAGKVGGEEKWAQAAMEYIYEKNHVNDGRKRQRDVRQERQLAEAYDRYTAVNEATFSERIARLTARQSEVLSVLQAMCPPSESGTTLLEECLLLQTEQLPHNIRRPSLSPPVPGYEPGFGLDVPQLRSQQQEYPAVRRPTDKVQYQTDHAHADNADPTAPIKSFPYLDMYDVENLTSEMAAELEEIHGTLRSTAPVSGVEGEGWEVYMALQKKSLARQALILELYYDNDGFTQKYNEDAEFRQAELARRGLLPLEVDNEREEGTHFAQVPAYEPFREL</sequence>
<proteinExistence type="predicted"/>
<organism evidence="1 2">
    <name type="scientific">Angomonas deanei</name>
    <dbReference type="NCBI Taxonomy" id="59799"/>
    <lineage>
        <taxon>Eukaryota</taxon>
        <taxon>Discoba</taxon>
        <taxon>Euglenozoa</taxon>
        <taxon>Kinetoplastea</taxon>
        <taxon>Metakinetoplastina</taxon>
        <taxon>Trypanosomatida</taxon>
        <taxon>Trypanosomatidae</taxon>
        <taxon>Strigomonadinae</taxon>
        <taxon>Angomonas</taxon>
    </lineage>
</organism>
<dbReference type="OrthoDB" id="276677at2759"/>
<dbReference type="VEuPathDB" id="TriTrypDB:ADEAN_000518300"/>